<evidence type="ECO:0000256" key="3">
    <source>
        <dbReference type="ARBA" id="ARBA00022452"/>
    </source>
</evidence>
<proteinExistence type="inferred from homology"/>
<dbReference type="Pfam" id="PF07715">
    <property type="entry name" value="Plug"/>
    <property type="match status" value="1"/>
</dbReference>
<evidence type="ECO:0000313" key="16">
    <source>
        <dbReference type="EMBL" id="WGL15185.1"/>
    </source>
</evidence>
<evidence type="ECO:0000313" key="17">
    <source>
        <dbReference type="Proteomes" id="UP001236500"/>
    </source>
</evidence>
<evidence type="ECO:0000256" key="1">
    <source>
        <dbReference type="ARBA" id="ARBA00004571"/>
    </source>
</evidence>
<protein>
    <submittedName>
        <fullName evidence="16">TonB-dependent receptor</fullName>
    </submittedName>
</protein>
<dbReference type="Pfam" id="PF00593">
    <property type="entry name" value="TonB_dep_Rec_b-barrel"/>
    <property type="match status" value="1"/>
</dbReference>
<keyword evidence="4" id="KW-0410">Iron transport</keyword>
<keyword evidence="8 12" id="KW-0798">TonB box</keyword>
<keyword evidence="13" id="KW-0732">Signal</keyword>
<gene>
    <name evidence="16" type="ORF">PVT68_10400</name>
</gene>
<accession>A0ABY8N9L9</accession>
<evidence type="ECO:0000259" key="14">
    <source>
        <dbReference type="Pfam" id="PF00593"/>
    </source>
</evidence>
<dbReference type="SUPFAM" id="SSF56935">
    <property type="entry name" value="Porins"/>
    <property type="match status" value="1"/>
</dbReference>
<evidence type="ECO:0000256" key="2">
    <source>
        <dbReference type="ARBA" id="ARBA00022448"/>
    </source>
</evidence>
<evidence type="ECO:0000256" key="5">
    <source>
        <dbReference type="ARBA" id="ARBA00022692"/>
    </source>
</evidence>
<evidence type="ECO:0000256" key="8">
    <source>
        <dbReference type="ARBA" id="ARBA00023077"/>
    </source>
</evidence>
<dbReference type="PROSITE" id="PS52016">
    <property type="entry name" value="TONB_DEPENDENT_REC_3"/>
    <property type="match status" value="1"/>
</dbReference>
<dbReference type="PANTHER" id="PTHR32552:SF81">
    <property type="entry name" value="TONB-DEPENDENT OUTER MEMBRANE RECEPTOR"/>
    <property type="match status" value="1"/>
</dbReference>
<dbReference type="RefSeq" id="WP_280317779.1">
    <property type="nucleotide sequence ID" value="NZ_CP118605.1"/>
</dbReference>
<dbReference type="PANTHER" id="PTHR32552">
    <property type="entry name" value="FERRICHROME IRON RECEPTOR-RELATED"/>
    <property type="match status" value="1"/>
</dbReference>
<dbReference type="EMBL" id="CP118605">
    <property type="protein sequence ID" value="WGL15185.1"/>
    <property type="molecule type" value="Genomic_DNA"/>
</dbReference>
<evidence type="ECO:0000256" key="9">
    <source>
        <dbReference type="ARBA" id="ARBA00023136"/>
    </source>
</evidence>
<evidence type="ECO:0000256" key="10">
    <source>
        <dbReference type="ARBA" id="ARBA00023237"/>
    </source>
</evidence>
<dbReference type="InterPro" id="IPR000531">
    <property type="entry name" value="Beta-barrel_TonB"/>
</dbReference>
<sequence length="752" mass="81838">MSRSTSQPQRPSSRIRSPLSLAIALASSAMTPALLHANQLEEVTVVAEKRSESLQDLSQAVTAMSSSDLETKGIESFVDLSGVAPGVTVAKNEGYKTVISIRGVGNEANQNAIANPSVSYHMDGIYVASPFALQTDFIDVERIEVLRGPQGTLFGQNSTGGAINVISRAPSTEVFTAKVDTTFGSYNLQKLRASVNVPLSESIAMRTSVTSATRDGFSKNVLNGQELDDMDNLSLRTDWLFNLSDSTSLRVFGQAFDEDANGAAIKGIDDPTPDARELAQDTRSKYTLESRIVGGILESDLGAVTVKSLASWQKDDILVVRDNDRHSYAVNPEYTISAFDPETSVVETKTFEINMISNEPLFDKVDWIVGAFYLDTELENHIREELDANGNGVLDGYAESFPAVFDGDAGFISDAFPTRESLSLYGQTTFYASDTTRLITGLRYTEDEVYSEVSNFFVPSPDIIEAETDVVTGRLALEQDLGNDAMVYGSYTRGFKPGGSNLTYGSSDDGSPALVDPTFKDETIDAFELGVKAEMLGGLLRTNLASFYYIYENLQFQATDPDIFQGGVANIPESEIYGTELEVTALLGSAWLLDLKLAAIESEITSDFDALDNVAVSGTFFGDELLRYNSRENVKGKELAKTPGVTADLSLQYSNTFASGTAFTGTLQYTYRGSFSQRIFENPAVDKVPAYNLVNAVAAFDLPNSWGFDLMAMNLFDEDGVNSRMSDVFGVNATGEELIPPRQLMARARYQF</sequence>
<reference evidence="16 17" key="1">
    <citation type="submission" date="2023-02" db="EMBL/GenBank/DDBJ databases">
        <title>Description and genomic characterization of Microbulbifer bruguierae sp. nov., isolated from the sediment of mangrove plant Bruguiera sexangula.</title>
        <authorList>
            <person name="Long M."/>
        </authorList>
    </citation>
    <scope>NUCLEOTIDE SEQUENCE [LARGE SCALE GENOMIC DNA]</scope>
    <source>
        <strain evidence="16 17">H12</strain>
    </source>
</reference>
<dbReference type="Proteomes" id="UP001236500">
    <property type="component" value="Chromosome"/>
</dbReference>
<evidence type="ECO:0000256" key="7">
    <source>
        <dbReference type="ARBA" id="ARBA00023065"/>
    </source>
</evidence>
<dbReference type="Gene3D" id="2.40.170.20">
    <property type="entry name" value="TonB-dependent receptor, beta-barrel domain"/>
    <property type="match status" value="1"/>
</dbReference>
<comment type="similarity">
    <text evidence="11 12">Belongs to the TonB-dependent receptor family.</text>
</comment>
<keyword evidence="6" id="KW-0408">Iron</keyword>
<organism evidence="16 17">
    <name type="scientific">Microbulbifer bruguierae</name>
    <dbReference type="NCBI Taxonomy" id="3029061"/>
    <lineage>
        <taxon>Bacteria</taxon>
        <taxon>Pseudomonadati</taxon>
        <taxon>Pseudomonadota</taxon>
        <taxon>Gammaproteobacteria</taxon>
        <taxon>Cellvibrionales</taxon>
        <taxon>Microbulbiferaceae</taxon>
        <taxon>Microbulbifer</taxon>
    </lineage>
</organism>
<evidence type="ECO:0000256" key="6">
    <source>
        <dbReference type="ARBA" id="ARBA00023004"/>
    </source>
</evidence>
<keyword evidence="3 11" id="KW-1134">Transmembrane beta strand</keyword>
<feature type="signal peptide" evidence="13">
    <location>
        <begin position="1"/>
        <end position="37"/>
    </location>
</feature>
<evidence type="ECO:0000256" key="12">
    <source>
        <dbReference type="RuleBase" id="RU003357"/>
    </source>
</evidence>
<dbReference type="InterPro" id="IPR012910">
    <property type="entry name" value="Plug_dom"/>
</dbReference>
<evidence type="ECO:0000259" key="15">
    <source>
        <dbReference type="Pfam" id="PF07715"/>
    </source>
</evidence>
<feature type="chain" id="PRO_5046133909" evidence="13">
    <location>
        <begin position="38"/>
        <end position="752"/>
    </location>
</feature>
<evidence type="ECO:0000256" key="13">
    <source>
        <dbReference type="SAM" id="SignalP"/>
    </source>
</evidence>
<keyword evidence="16" id="KW-0675">Receptor</keyword>
<evidence type="ECO:0000256" key="11">
    <source>
        <dbReference type="PROSITE-ProRule" id="PRU01360"/>
    </source>
</evidence>
<keyword evidence="7" id="KW-0406">Ion transport</keyword>
<keyword evidence="10 11" id="KW-0998">Cell outer membrane</keyword>
<feature type="domain" description="TonB-dependent receptor-like beta-barrel" evidence="14">
    <location>
        <begin position="367"/>
        <end position="715"/>
    </location>
</feature>
<keyword evidence="2 11" id="KW-0813">Transport</keyword>
<keyword evidence="5 11" id="KW-0812">Transmembrane</keyword>
<keyword evidence="9 11" id="KW-0472">Membrane</keyword>
<comment type="subcellular location">
    <subcellularLocation>
        <location evidence="1 11">Cell outer membrane</location>
        <topology evidence="1 11">Multi-pass membrane protein</topology>
    </subcellularLocation>
</comment>
<feature type="domain" description="TonB-dependent receptor plug" evidence="15">
    <location>
        <begin position="54"/>
        <end position="162"/>
    </location>
</feature>
<keyword evidence="17" id="KW-1185">Reference proteome</keyword>
<evidence type="ECO:0000256" key="4">
    <source>
        <dbReference type="ARBA" id="ARBA00022496"/>
    </source>
</evidence>
<dbReference type="InterPro" id="IPR036942">
    <property type="entry name" value="Beta-barrel_TonB_sf"/>
</dbReference>
<dbReference type="InterPro" id="IPR039426">
    <property type="entry name" value="TonB-dep_rcpt-like"/>
</dbReference>
<name>A0ABY8N9L9_9GAMM</name>